<keyword evidence="2" id="KW-1185">Reference proteome</keyword>
<evidence type="ECO:0000313" key="2">
    <source>
        <dbReference type="Proteomes" id="UP000527355"/>
    </source>
</evidence>
<dbReference type="EMBL" id="JABWUV010000016">
    <property type="protein sequence ID" value="KAF6300628.1"/>
    <property type="molecule type" value="Genomic_DNA"/>
</dbReference>
<reference evidence="1 2" key="1">
    <citation type="journal article" date="2020" name="Nature">
        <title>Six reference-quality genomes reveal evolution of bat adaptations.</title>
        <authorList>
            <person name="Jebb D."/>
            <person name="Huang Z."/>
            <person name="Pippel M."/>
            <person name="Hughes G.M."/>
            <person name="Lavrichenko K."/>
            <person name="Devanna P."/>
            <person name="Winkler S."/>
            <person name="Jermiin L.S."/>
            <person name="Skirmuntt E.C."/>
            <person name="Katzourakis A."/>
            <person name="Burkitt-Gray L."/>
            <person name="Ray D.A."/>
            <person name="Sullivan K.A.M."/>
            <person name="Roscito J.G."/>
            <person name="Kirilenko B.M."/>
            <person name="Davalos L.M."/>
            <person name="Corthals A.P."/>
            <person name="Power M.L."/>
            <person name="Jones G."/>
            <person name="Ransome R.D."/>
            <person name="Dechmann D.K.N."/>
            <person name="Locatelli A.G."/>
            <person name="Puechmaille S.J."/>
            <person name="Fedrigo O."/>
            <person name="Jarvis E.D."/>
            <person name="Hiller M."/>
            <person name="Vernes S.C."/>
            <person name="Myers E.W."/>
            <person name="Teeling E.C."/>
        </authorList>
    </citation>
    <scope>NUCLEOTIDE SEQUENCE [LARGE SCALE GENOMIC DNA]</scope>
    <source>
        <strain evidence="1">MMyoMyo1</strain>
        <tissue evidence="1">Flight muscle</tissue>
    </source>
</reference>
<comment type="caution">
    <text evidence="1">The sequence shown here is derived from an EMBL/GenBank/DDBJ whole genome shotgun (WGS) entry which is preliminary data.</text>
</comment>
<proteinExistence type="predicted"/>
<accession>A0A7J7TIU7</accession>
<evidence type="ECO:0000313" key="1">
    <source>
        <dbReference type="EMBL" id="KAF6300628.1"/>
    </source>
</evidence>
<dbReference type="AlphaFoldDB" id="A0A7J7TIU7"/>
<dbReference type="Proteomes" id="UP000527355">
    <property type="component" value="Unassembled WGS sequence"/>
</dbReference>
<name>A0A7J7TIU7_MYOMY</name>
<gene>
    <name evidence="1" type="ORF">mMyoMyo1_009098</name>
</gene>
<organism evidence="1 2">
    <name type="scientific">Myotis myotis</name>
    <name type="common">Greater mouse-eared bat</name>
    <name type="synonym">Vespertilio myotis</name>
    <dbReference type="NCBI Taxonomy" id="51298"/>
    <lineage>
        <taxon>Eukaryota</taxon>
        <taxon>Metazoa</taxon>
        <taxon>Chordata</taxon>
        <taxon>Craniata</taxon>
        <taxon>Vertebrata</taxon>
        <taxon>Euteleostomi</taxon>
        <taxon>Mammalia</taxon>
        <taxon>Eutheria</taxon>
        <taxon>Laurasiatheria</taxon>
        <taxon>Chiroptera</taxon>
        <taxon>Yangochiroptera</taxon>
        <taxon>Vespertilionidae</taxon>
        <taxon>Myotis</taxon>
    </lineage>
</organism>
<sequence>MSSLEASPHWCSRAASRSARVTVNPAGPCREQGAFPGLLRSGGDPQASAHGCLSAFPRLLHGRPAAEGEPREASCLVGALALLLACKEEVLLANVCALHLQVLMVPHRQVRAVDGTGRGRLGPCAALGLRQRIVCLGVFCKLLLGQFLKAFFNSLLGFNRDIFCLVHQRCGVASGRSSLGNAGPISQPRPW</sequence>
<protein>
    <submittedName>
        <fullName evidence="1">Uncharacterized protein</fullName>
    </submittedName>
</protein>